<dbReference type="InterPro" id="IPR012337">
    <property type="entry name" value="RNaseH-like_sf"/>
</dbReference>
<evidence type="ECO:0000313" key="1">
    <source>
        <dbReference type="EMBL" id="CAG5133498.1"/>
    </source>
</evidence>
<keyword evidence="2" id="KW-1185">Reference proteome</keyword>
<proteinExistence type="predicted"/>
<dbReference type="PANTHER" id="PTHR37162:SF1">
    <property type="entry name" value="BED-TYPE DOMAIN-CONTAINING PROTEIN"/>
    <property type="match status" value="1"/>
</dbReference>
<dbReference type="Proteomes" id="UP000678393">
    <property type="component" value="Unassembled WGS sequence"/>
</dbReference>
<reference evidence="1" key="1">
    <citation type="submission" date="2021-04" db="EMBL/GenBank/DDBJ databases">
        <authorList>
            <consortium name="Molecular Ecology Group"/>
        </authorList>
    </citation>
    <scope>NUCLEOTIDE SEQUENCE</scope>
</reference>
<name>A0A8S3ZZ69_9EUPU</name>
<dbReference type="AlphaFoldDB" id="A0A8S3ZZ69"/>
<dbReference type="EMBL" id="CAJHNH020006257">
    <property type="protein sequence ID" value="CAG5133498.1"/>
    <property type="molecule type" value="Genomic_DNA"/>
</dbReference>
<evidence type="ECO:0000313" key="2">
    <source>
        <dbReference type="Proteomes" id="UP000678393"/>
    </source>
</evidence>
<evidence type="ECO:0008006" key="3">
    <source>
        <dbReference type="Google" id="ProtNLM"/>
    </source>
</evidence>
<protein>
    <recommendedName>
        <fullName evidence="3">DUF4371 domain-containing protein</fullName>
    </recommendedName>
</protein>
<accession>A0A8S3ZZ69</accession>
<comment type="caution">
    <text evidence="1">The sequence shown here is derived from an EMBL/GenBank/DDBJ whole genome shotgun (WGS) entry which is preliminary data.</text>
</comment>
<dbReference type="SUPFAM" id="SSF53098">
    <property type="entry name" value="Ribonuclease H-like"/>
    <property type="match status" value="1"/>
</dbReference>
<sequence>MKTPSKSQSQLITTITPRQSNDKVKAAKLQLAVRMTGHCAIRTIDHLSEIMRAHGQGSTLEHIQLHRTKCSCLIKNIIWPALKDDLIEDFRNKKYAIIIVESTDVSTQKHLCIIVRFFSDRKNEIFTGFLALISLQVATGENIFNLIDKEIKRCGQSLTNCIAFASDGASNMIGWKNSVWSRIKDVSPFCVQLRCICHSLALCICSAIAKLPSNIGFLLSEIPQWF</sequence>
<dbReference type="PANTHER" id="PTHR37162">
    <property type="entry name" value="HAT FAMILY DIMERISATION DOMAINCONTAINING PROTEIN-RELATED"/>
    <property type="match status" value="1"/>
</dbReference>
<feature type="non-terminal residue" evidence="1">
    <location>
        <position position="226"/>
    </location>
</feature>
<gene>
    <name evidence="1" type="ORF">CUNI_LOCUS19056</name>
</gene>
<dbReference type="OrthoDB" id="10000786at2759"/>
<organism evidence="1 2">
    <name type="scientific">Candidula unifasciata</name>
    <dbReference type="NCBI Taxonomy" id="100452"/>
    <lineage>
        <taxon>Eukaryota</taxon>
        <taxon>Metazoa</taxon>
        <taxon>Spiralia</taxon>
        <taxon>Lophotrochozoa</taxon>
        <taxon>Mollusca</taxon>
        <taxon>Gastropoda</taxon>
        <taxon>Heterobranchia</taxon>
        <taxon>Euthyneura</taxon>
        <taxon>Panpulmonata</taxon>
        <taxon>Eupulmonata</taxon>
        <taxon>Stylommatophora</taxon>
        <taxon>Helicina</taxon>
        <taxon>Helicoidea</taxon>
        <taxon>Geomitridae</taxon>
        <taxon>Candidula</taxon>
    </lineage>
</organism>